<sequence>MNPRLLHKEVQEYITNQVEDSIDLNKVILAGSPFENITVQELAQQMQGKKIAKQKFPELYHTNTIYYPPKLNLEQTSSQSTALFKSELVSGKKLIDITGGLGIDSYFFSKKVTEVIHCELHTELSTIAKHNFEVLGAKNIKAKNKDGLQELEKELNLDWIYIDPSRRNETKGKVFFLRDCIPNVPVHLSYLFSKADNILLKTAPLLDIKAGIEELAQIASIYVVALNNEVKELLWVLKKDFDAEMQITAVNITNKDVHSYTFDPNTEKSIEPEFGLPETFLYEPNAAIMKAGAFSSIGRSYALRKLHQHSHLYTNQKLIQEFPGRIFKINKVVPYQKKHIQQLNVQKSNITTRNFPLPVAQLRKKLKIKEGGTDYLFFTTNMDNQKIVIHCHKH</sequence>
<dbReference type="InterPro" id="IPR041497">
    <property type="entry name" value="Thump-like"/>
</dbReference>
<dbReference type="Proteomes" id="UP000292262">
    <property type="component" value="Unassembled WGS sequence"/>
</dbReference>
<feature type="domain" description="THUMP-like" evidence="1">
    <location>
        <begin position="324"/>
        <end position="393"/>
    </location>
</feature>
<dbReference type="InterPro" id="IPR054168">
    <property type="entry name" value="PG_1098_Fer"/>
</dbReference>
<comment type="caution">
    <text evidence="3">The sequence shown here is derived from an EMBL/GenBank/DDBJ whole genome shotgun (WGS) entry which is preliminary data.</text>
</comment>
<name>A0A4Q7NUK5_9FLAO</name>
<gene>
    <name evidence="3" type="ORF">EV197_3285</name>
</gene>
<dbReference type="Pfam" id="PF22013">
    <property type="entry name" value="PG_1098_Fer"/>
    <property type="match status" value="1"/>
</dbReference>
<dbReference type="AlphaFoldDB" id="A0A4Q7NUK5"/>
<keyword evidence="4" id="KW-1185">Reference proteome</keyword>
<protein>
    <submittedName>
        <fullName evidence="3">Uncharacterized protein</fullName>
    </submittedName>
</protein>
<dbReference type="Gene3D" id="3.40.50.150">
    <property type="entry name" value="Vaccinia Virus protein VP39"/>
    <property type="match status" value="1"/>
</dbReference>
<dbReference type="Gene3D" id="1.10.10.1110">
    <property type="entry name" value="Methyltransferase PG1098, N-terminal domain"/>
    <property type="match status" value="1"/>
</dbReference>
<dbReference type="OrthoDB" id="1000417at2"/>
<dbReference type="RefSeq" id="WP_130287788.1">
    <property type="nucleotide sequence ID" value="NZ_SGXE01000006.1"/>
</dbReference>
<proteinExistence type="predicted"/>
<reference evidence="3 4" key="1">
    <citation type="submission" date="2019-02" db="EMBL/GenBank/DDBJ databases">
        <title>Genomic Encyclopedia of Type Strains, Phase IV (KMG-IV): sequencing the most valuable type-strain genomes for metagenomic binning, comparative biology and taxonomic classification.</title>
        <authorList>
            <person name="Goeker M."/>
        </authorList>
    </citation>
    <scope>NUCLEOTIDE SEQUENCE [LARGE SCALE GENOMIC DNA]</scope>
    <source>
        <strain evidence="3 4">DSM 17196</strain>
    </source>
</reference>
<accession>A0A4Q7NUK5</accession>
<evidence type="ECO:0000313" key="3">
    <source>
        <dbReference type="EMBL" id="RZS90754.1"/>
    </source>
</evidence>
<dbReference type="EMBL" id="SGXE01000006">
    <property type="protein sequence ID" value="RZS90754.1"/>
    <property type="molecule type" value="Genomic_DNA"/>
</dbReference>
<dbReference type="SUPFAM" id="SSF53335">
    <property type="entry name" value="S-adenosyl-L-methionine-dependent methyltransferases"/>
    <property type="match status" value="1"/>
</dbReference>
<evidence type="ECO:0000259" key="2">
    <source>
        <dbReference type="Pfam" id="PF22013"/>
    </source>
</evidence>
<dbReference type="InterPro" id="IPR029063">
    <property type="entry name" value="SAM-dependent_MTases_sf"/>
</dbReference>
<organism evidence="3 4">
    <name type="scientific">Aquimarina brevivitae</name>
    <dbReference type="NCBI Taxonomy" id="323412"/>
    <lineage>
        <taxon>Bacteria</taxon>
        <taxon>Pseudomonadati</taxon>
        <taxon>Bacteroidota</taxon>
        <taxon>Flavobacteriia</taxon>
        <taxon>Flavobacteriales</taxon>
        <taxon>Flavobacteriaceae</taxon>
        <taxon>Aquimarina</taxon>
    </lineage>
</organism>
<feature type="domain" description="PG-1098 ferredoxin-like" evidence="2">
    <location>
        <begin position="280"/>
        <end position="323"/>
    </location>
</feature>
<dbReference type="Pfam" id="PF18096">
    <property type="entry name" value="Thump_like"/>
    <property type="match status" value="1"/>
</dbReference>
<evidence type="ECO:0000259" key="1">
    <source>
        <dbReference type="Pfam" id="PF18096"/>
    </source>
</evidence>
<evidence type="ECO:0000313" key="4">
    <source>
        <dbReference type="Proteomes" id="UP000292262"/>
    </source>
</evidence>